<dbReference type="EMBL" id="PVTD01000006">
    <property type="protein sequence ID" value="PRY22599.1"/>
    <property type="molecule type" value="Genomic_DNA"/>
</dbReference>
<dbReference type="Pfam" id="PF08450">
    <property type="entry name" value="SGL"/>
    <property type="match status" value="1"/>
</dbReference>
<feature type="binding site" evidence="3">
    <location>
        <position position="14"/>
    </location>
    <ligand>
        <name>a divalent metal cation</name>
        <dbReference type="ChEBI" id="CHEBI:60240"/>
    </ligand>
</feature>
<evidence type="ECO:0000256" key="1">
    <source>
        <dbReference type="ARBA" id="ARBA00008853"/>
    </source>
</evidence>
<dbReference type="InterPro" id="IPR005511">
    <property type="entry name" value="SMP-30"/>
</dbReference>
<dbReference type="Gene3D" id="2.120.10.30">
    <property type="entry name" value="TolB, C-terminal domain"/>
    <property type="match status" value="1"/>
</dbReference>
<evidence type="ECO:0000259" key="4">
    <source>
        <dbReference type="Pfam" id="PF08450"/>
    </source>
</evidence>
<comment type="similarity">
    <text evidence="1">Belongs to the SMP-30/CGR1 family.</text>
</comment>
<dbReference type="PANTHER" id="PTHR10907:SF47">
    <property type="entry name" value="REGUCALCIN"/>
    <property type="match status" value="1"/>
</dbReference>
<comment type="cofactor">
    <cofactor evidence="3">
        <name>Zn(2+)</name>
        <dbReference type="ChEBI" id="CHEBI:29105"/>
    </cofactor>
    <text evidence="3">Binds 1 divalent metal cation per subunit.</text>
</comment>
<gene>
    <name evidence="5" type="ORF">CLV78_106139</name>
</gene>
<evidence type="ECO:0000256" key="3">
    <source>
        <dbReference type="PIRSR" id="PIRSR605511-2"/>
    </source>
</evidence>
<proteinExistence type="inferred from homology"/>
<dbReference type="InterPro" id="IPR011042">
    <property type="entry name" value="6-blade_b-propeller_TolB-like"/>
</dbReference>
<evidence type="ECO:0000313" key="6">
    <source>
        <dbReference type="Proteomes" id="UP000239480"/>
    </source>
</evidence>
<dbReference type="GO" id="GO:0004341">
    <property type="term" value="F:gluconolactonase activity"/>
    <property type="evidence" value="ECO:0007669"/>
    <property type="project" value="TreeGrafter"/>
</dbReference>
<dbReference type="AlphaFoldDB" id="A0A2T0RN34"/>
<name>A0A2T0RN34_9RHOB</name>
<evidence type="ECO:0000313" key="5">
    <source>
        <dbReference type="EMBL" id="PRY22599.1"/>
    </source>
</evidence>
<feature type="binding site" evidence="3">
    <location>
        <position position="142"/>
    </location>
    <ligand>
        <name>a divalent metal cation</name>
        <dbReference type="ChEBI" id="CHEBI:60240"/>
    </ligand>
</feature>
<dbReference type="InterPro" id="IPR013658">
    <property type="entry name" value="SGL"/>
</dbReference>
<dbReference type="Proteomes" id="UP000239480">
    <property type="component" value="Unassembled WGS sequence"/>
</dbReference>
<feature type="binding site" evidence="3">
    <location>
        <position position="193"/>
    </location>
    <ligand>
        <name>a divalent metal cation</name>
        <dbReference type="ChEBI" id="CHEBI:60240"/>
    </ligand>
</feature>
<feature type="active site" description="Proton donor/acceptor" evidence="2">
    <location>
        <position position="193"/>
    </location>
</feature>
<organism evidence="5 6">
    <name type="scientific">Aliiruegeria haliotis</name>
    <dbReference type="NCBI Taxonomy" id="1280846"/>
    <lineage>
        <taxon>Bacteria</taxon>
        <taxon>Pseudomonadati</taxon>
        <taxon>Pseudomonadota</taxon>
        <taxon>Alphaproteobacteria</taxon>
        <taxon>Rhodobacterales</taxon>
        <taxon>Roseobacteraceae</taxon>
        <taxon>Aliiruegeria</taxon>
    </lineage>
</organism>
<dbReference type="OrthoDB" id="2633250at2"/>
<sequence length="286" mass="31328">MTTIFDPTICTLGEGPLWHPSRNQLFWFDIIQKKLLTREDDKTRGWDFKEHVSAAGWISDTQLLVASESALFSFDLDSGAQDHVAPLEADNPVTRSNDGRADPWGGFWIGTMGFNAEPGAGAIYRYYRGEVRKIIPDISITNAICFDPEGGFACYCDTAEHVVRKIRLSEADGWPVGESEIFLDFRSESWGPDGAVMGADGTFWNAQWGASRVAAYDRSGALVQTVEVPAQQASCPAFGGPDLTTLFVTSAMIDLPAETLADQPENGMTFAIPDVAKGQREHKVIL</sequence>
<feature type="binding site" evidence="3">
    <location>
        <position position="97"/>
    </location>
    <ligand>
        <name>substrate</name>
    </ligand>
</feature>
<keyword evidence="3" id="KW-0479">Metal-binding</keyword>
<accession>A0A2T0RN34</accession>
<evidence type="ECO:0000256" key="2">
    <source>
        <dbReference type="PIRSR" id="PIRSR605511-1"/>
    </source>
</evidence>
<comment type="caution">
    <text evidence="5">The sequence shown here is derived from an EMBL/GenBank/DDBJ whole genome shotgun (WGS) entry which is preliminary data.</text>
</comment>
<feature type="domain" description="SMP-30/Gluconolactonase/LRE-like region" evidence="4">
    <location>
        <begin position="12"/>
        <end position="251"/>
    </location>
</feature>
<dbReference type="SUPFAM" id="SSF63829">
    <property type="entry name" value="Calcium-dependent phosphotriesterase"/>
    <property type="match status" value="1"/>
</dbReference>
<dbReference type="GO" id="GO:0019853">
    <property type="term" value="P:L-ascorbic acid biosynthetic process"/>
    <property type="evidence" value="ECO:0007669"/>
    <property type="project" value="TreeGrafter"/>
</dbReference>
<dbReference type="PRINTS" id="PR01790">
    <property type="entry name" value="SMP30FAMILY"/>
</dbReference>
<reference evidence="5 6" key="1">
    <citation type="submission" date="2018-03" db="EMBL/GenBank/DDBJ databases">
        <title>Genomic Encyclopedia of Archaeal and Bacterial Type Strains, Phase II (KMG-II): from individual species to whole genera.</title>
        <authorList>
            <person name="Goeker M."/>
        </authorList>
    </citation>
    <scope>NUCLEOTIDE SEQUENCE [LARGE SCALE GENOMIC DNA]</scope>
    <source>
        <strain evidence="5 6">DSM 29328</strain>
    </source>
</reference>
<protein>
    <submittedName>
        <fullName evidence="5">Sugar lactone lactonase YvrE</fullName>
    </submittedName>
</protein>
<keyword evidence="3" id="KW-0862">Zinc</keyword>
<dbReference type="PANTHER" id="PTHR10907">
    <property type="entry name" value="REGUCALCIN"/>
    <property type="match status" value="1"/>
</dbReference>
<dbReference type="RefSeq" id="WP_106205672.1">
    <property type="nucleotide sequence ID" value="NZ_PVTD01000006.1"/>
</dbReference>
<feature type="binding site" evidence="3">
    <location>
        <position position="95"/>
    </location>
    <ligand>
        <name>substrate</name>
    </ligand>
</feature>
<dbReference type="GO" id="GO:0005509">
    <property type="term" value="F:calcium ion binding"/>
    <property type="evidence" value="ECO:0007669"/>
    <property type="project" value="TreeGrafter"/>
</dbReference>
<keyword evidence="6" id="KW-1185">Reference proteome</keyword>